<dbReference type="Proteomes" id="UP001162156">
    <property type="component" value="Unassembled WGS sequence"/>
</dbReference>
<evidence type="ECO:0000313" key="2">
    <source>
        <dbReference type="Proteomes" id="UP001162156"/>
    </source>
</evidence>
<dbReference type="Pfam" id="PF03564">
    <property type="entry name" value="DUF1759"/>
    <property type="match status" value="1"/>
</dbReference>
<name>A0AAV8X2K3_9CUCU</name>
<keyword evidence="2" id="KW-1185">Reference proteome</keyword>
<comment type="caution">
    <text evidence="1">The sequence shown here is derived from an EMBL/GenBank/DDBJ whole genome shotgun (WGS) entry which is preliminary data.</text>
</comment>
<evidence type="ECO:0000313" key="1">
    <source>
        <dbReference type="EMBL" id="KAJ8932988.1"/>
    </source>
</evidence>
<dbReference type="InterPro" id="IPR005312">
    <property type="entry name" value="DUF1759"/>
</dbReference>
<dbReference type="InterPro" id="IPR021109">
    <property type="entry name" value="Peptidase_aspartic_dom_sf"/>
</dbReference>
<gene>
    <name evidence="1" type="ORF">NQ314_014297</name>
</gene>
<dbReference type="EMBL" id="JANEYF010003940">
    <property type="protein sequence ID" value="KAJ8932988.1"/>
    <property type="molecule type" value="Genomic_DNA"/>
</dbReference>
<dbReference type="AlphaFoldDB" id="A0AAV8X2K3"/>
<dbReference type="Pfam" id="PF05380">
    <property type="entry name" value="Peptidase_A17"/>
    <property type="match status" value="1"/>
</dbReference>
<protein>
    <recommendedName>
        <fullName evidence="3">Peptidase aspartic putative domain-containing protein</fullName>
    </recommendedName>
</protein>
<dbReference type="PANTHER" id="PTHR47331">
    <property type="entry name" value="PHD-TYPE DOMAIN-CONTAINING PROTEIN"/>
    <property type="match status" value="1"/>
</dbReference>
<evidence type="ECO:0008006" key="3">
    <source>
        <dbReference type="Google" id="ProtNLM"/>
    </source>
</evidence>
<dbReference type="Gene3D" id="2.40.70.10">
    <property type="entry name" value="Acid Proteases"/>
    <property type="match status" value="1"/>
</dbReference>
<accession>A0AAV8X2K3</accession>
<dbReference type="CDD" id="cd00303">
    <property type="entry name" value="retropepsin_like"/>
    <property type="match status" value="1"/>
</dbReference>
<reference evidence="1" key="1">
    <citation type="journal article" date="2023" name="Insect Mol. Biol.">
        <title>Genome sequencing provides insights into the evolution of gene families encoding plant cell wall-degrading enzymes in longhorned beetles.</title>
        <authorList>
            <person name="Shin N.R."/>
            <person name="Okamura Y."/>
            <person name="Kirsch R."/>
            <person name="Pauchet Y."/>
        </authorList>
    </citation>
    <scope>NUCLEOTIDE SEQUENCE</scope>
    <source>
        <strain evidence="1">RBIC_L_NR</strain>
    </source>
</reference>
<organism evidence="1 2">
    <name type="scientific">Rhamnusium bicolor</name>
    <dbReference type="NCBI Taxonomy" id="1586634"/>
    <lineage>
        <taxon>Eukaryota</taxon>
        <taxon>Metazoa</taxon>
        <taxon>Ecdysozoa</taxon>
        <taxon>Arthropoda</taxon>
        <taxon>Hexapoda</taxon>
        <taxon>Insecta</taxon>
        <taxon>Pterygota</taxon>
        <taxon>Neoptera</taxon>
        <taxon>Endopterygota</taxon>
        <taxon>Coleoptera</taxon>
        <taxon>Polyphaga</taxon>
        <taxon>Cucujiformia</taxon>
        <taxon>Chrysomeloidea</taxon>
        <taxon>Cerambycidae</taxon>
        <taxon>Lepturinae</taxon>
        <taxon>Rhagiini</taxon>
        <taxon>Rhamnusium</taxon>
    </lineage>
</organism>
<proteinExistence type="predicted"/>
<dbReference type="InterPro" id="IPR008042">
    <property type="entry name" value="Retrotrans_Pao"/>
</dbReference>
<sequence length="940" mass="107108">MEKLIQKRASIKATLTRIQEYVQTHVDISFKDDLEIRQEVFIDNYKKYLELQDKIEEKEKTEEADRITVENIYFSTLSLIKSVCRNNNPELNSSNISNHTIDTKSIKLPHVKIPTFFGQVEEWNSFVDLFTSLIHNNDSLTDVQRFYYLKGFLKDEPLNLVNNLRLISENYKVAWDILKKRYDNEFIIINAHIIAILDAPIITKGNACNLREFLTNIRQHLNSLHALKLPVDKWDVILVCILTKKLDYQTHKAYELEKSKTDLPTINEFLNIVERHCIALEIVSAPASNHNQFKSKQQRSFINSNSAPSNKFAVKTCEFWEVNAQSNQVAKHAMPNTYQGDDQLHPLAAGNATALLTQNNNRSQILLATAQVNVVASNGNLIPARALLDSGSQTSFITTKIFKRLNLRAYHQNIQILGLSSSQVNVNKMVDITIQSRTTNYNAKLSCAILENITFDLPHYSVNRNKYKIPFQLTLADPEYHTPAPIDLLIGVNLPILQNTKLGYIVSGQAPSTFVHHVASTFCSTSTNDVDENISRFWQLEEVSSKQMLSPQERLCEKSFIRNTILSNGQYTVHLPFVNDTARLLLGGSFNTALRRFYSLERRLMKDSQLYTEYKKFINESITLLTVTYGTSAAPFLATRCLIKLANDEIANYPVASAALLSDTYVDDILSGSNTMTGFIDLKSQLIDLLALAGFKLHKWFSNEPSVISNVTSVSMNDTNVNITDNDSSVKTLGLSWSPMSDHFHFSSPQNSYITDCTKRNVLSFIGKIFDPLGLVGPIVVQGKLLLQQIWARKLNWDDVLPLDILKEWLNEIQELTYNCHWLHVKTKENPSDLLSRGTDPTALQNATIWWKGPEWLNNYNTKFIQNATFDLDYLVPEQRKIASHLSREIDQYFTRFSNFSRLQRAVAYCFRFAHNAHPKNTKLSGSLTAEELNQAHDAV</sequence>